<dbReference type="AlphaFoldDB" id="A0A9Q8WI96"/>
<gene>
    <name evidence="1" type="ORF">CLUP02_09896</name>
</gene>
<organism evidence="1 2">
    <name type="scientific">Colletotrichum lupini</name>
    <dbReference type="NCBI Taxonomy" id="145971"/>
    <lineage>
        <taxon>Eukaryota</taxon>
        <taxon>Fungi</taxon>
        <taxon>Dikarya</taxon>
        <taxon>Ascomycota</taxon>
        <taxon>Pezizomycotina</taxon>
        <taxon>Sordariomycetes</taxon>
        <taxon>Hypocreomycetidae</taxon>
        <taxon>Glomerellales</taxon>
        <taxon>Glomerellaceae</taxon>
        <taxon>Colletotrichum</taxon>
        <taxon>Colletotrichum acutatum species complex</taxon>
    </lineage>
</organism>
<protein>
    <submittedName>
        <fullName evidence="1">Uncharacterized protein</fullName>
    </submittedName>
</protein>
<proteinExistence type="predicted"/>
<keyword evidence="2" id="KW-1185">Reference proteome</keyword>
<name>A0A9Q8WI96_9PEZI</name>
<evidence type="ECO:0000313" key="2">
    <source>
        <dbReference type="Proteomes" id="UP000830671"/>
    </source>
</evidence>
<accession>A0A9Q8WI96</accession>
<reference evidence="1" key="1">
    <citation type="journal article" date="2021" name="Mol. Plant Microbe Interact.">
        <title>Complete Genome Sequence of the Plant-Pathogenic Fungus Colletotrichum lupini.</title>
        <authorList>
            <person name="Baroncelli R."/>
            <person name="Pensec F."/>
            <person name="Da Lio D."/>
            <person name="Boufleur T."/>
            <person name="Vicente I."/>
            <person name="Sarrocco S."/>
            <person name="Picot A."/>
            <person name="Baraldi E."/>
            <person name="Sukno S."/>
            <person name="Thon M."/>
            <person name="Le Floch G."/>
        </authorList>
    </citation>
    <scope>NUCLEOTIDE SEQUENCE</scope>
    <source>
        <strain evidence="1">IMI 504893</strain>
    </source>
</reference>
<dbReference type="Proteomes" id="UP000830671">
    <property type="component" value="Chromosome 5"/>
</dbReference>
<evidence type="ECO:0000313" key="1">
    <source>
        <dbReference type="EMBL" id="UQC84399.1"/>
    </source>
</evidence>
<dbReference type="EMBL" id="CP019477">
    <property type="protein sequence ID" value="UQC84399.1"/>
    <property type="molecule type" value="Genomic_DNA"/>
</dbReference>
<sequence length="28" mass="3283">MGKVNISVGYQFFFLDFFFRCCSLSLRG</sequence>